<gene>
    <name evidence="1" type="primary">AVEN_190691_1</name>
    <name evidence="1" type="ORF">CDAR_113411</name>
</gene>
<dbReference type="EMBL" id="BPLQ01002770">
    <property type="protein sequence ID" value="GIX95602.1"/>
    <property type="molecule type" value="Genomic_DNA"/>
</dbReference>
<name>A0AAV4PE65_9ARAC</name>
<reference evidence="1 2" key="1">
    <citation type="submission" date="2021-06" db="EMBL/GenBank/DDBJ databases">
        <title>Caerostris darwini draft genome.</title>
        <authorList>
            <person name="Kono N."/>
            <person name="Arakawa K."/>
        </authorList>
    </citation>
    <scope>NUCLEOTIDE SEQUENCE [LARGE SCALE GENOMIC DNA]</scope>
</reference>
<dbReference type="Proteomes" id="UP001054837">
    <property type="component" value="Unassembled WGS sequence"/>
</dbReference>
<sequence>MEDWRFVPGDVNPADYLRDHVIGLNFYKVDGGRGPKWLYEPPKFWPYTEITLPEETMKERRKSVVVNLNIDTKEHFGNRLLFFKLSKKFSQADKRAVIRRNSKCRRSSDTNNTVRMAN</sequence>
<keyword evidence="2" id="KW-1185">Reference proteome</keyword>
<proteinExistence type="predicted"/>
<organism evidence="1 2">
    <name type="scientific">Caerostris darwini</name>
    <dbReference type="NCBI Taxonomy" id="1538125"/>
    <lineage>
        <taxon>Eukaryota</taxon>
        <taxon>Metazoa</taxon>
        <taxon>Ecdysozoa</taxon>
        <taxon>Arthropoda</taxon>
        <taxon>Chelicerata</taxon>
        <taxon>Arachnida</taxon>
        <taxon>Araneae</taxon>
        <taxon>Araneomorphae</taxon>
        <taxon>Entelegynae</taxon>
        <taxon>Araneoidea</taxon>
        <taxon>Araneidae</taxon>
        <taxon>Caerostris</taxon>
    </lineage>
</organism>
<evidence type="ECO:0000313" key="2">
    <source>
        <dbReference type="Proteomes" id="UP001054837"/>
    </source>
</evidence>
<comment type="caution">
    <text evidence="1">The sequence shown here is derived from an EMBL/GenBank/DDBJ whole genome shotgun (WGS) entry which is preliminary data.</text>
</comment>
<accession>A0AAV4PE65</accession>
<evidence type="ECO:0000313" key="1">
    <source>
        <dbReference type="EMBL" id="GIX95602.1"/>
    </source>
</evidence>
<dbReference type="AlphaFoldDB" id="A0AAV4PE65"/>
<protein>
    <submittedName>
        <fullName evidence="1">Uncharacterized protein</fullName>
    </submittedName>
</protein>